<dbReference type="SUPFAM" id="SSF46689">
    <property type="entry name" value="Homeodomain-like"/>
    <property type="match status" value="1"/>
</dbReference>
<evidence type="ECO:0000313" key="9">
    <source>
        <dbReference type="Proteomes" id="UP001144372"/>
    </source>
</evidence>
<name>A0A9W6CWA9_9BACT</name>
<dbReference type="PRINTS" id="PR01590">
    <property type="entry name" value="HTHFIS"/>
</dbReference>
<keyword evidence="9" id="KW-1185">Reference proteome</keyword>
<dbReference type="InterPro" id="IPR025662">
    <property type="entry name" value="Sigma_54_int_dom_ATP-bd_1"/>
</dbReference>
<dbReference type="GO" id="GO:0043565">
    <property type="term" value="F:sequence-specific DNA binding"/>
    <property type="evidence" value="ECO:0007669"/>
    <property type="project" value="InterPro"/>
</dbReference>
<dbReference type="InterPro" id="IPR002197">
    <property type="entry name" value="HTH_Fis"/>
</dbReference>
<dbReference type="InterPro" id="IPR027417">
    <property type="entry name" value="P-loop_NTPase"/>
</dbReference>
<dbReference type="InterPro" id="IPR003593">
    <property type="entry name" value="AAA+_ATPase"/>
</dbReference>
<dbReference type="Pfam" id="PF25601">
    <property type="entry name" value="AAA_lid_14"/>
    <property type="match status" value="1"/>
</dbReference>
<evidence type="ECO:0000256" key="6">
    <source>
        <dbReference type="ARBA" id="ARBA00023163"/>
    </source>
</evidence>
<keyword evidence="5" id="KW-0010">Activator</keyword>
<proteinExistence type="predicted"/>
<dbReference type="PROSITE" id="PS50045">
    <property type="entry name" value="SIGMA54_INTERACT_4"/>
    <property type="match status" value="1"/>
</dbReference>
<dbReference type="GO" id="GO:0005524">
    <property type="term" value="F:ATP binding"/>
    <property type="evidence" value="ECO:0007669"/>
    <property type="project" value="UniProtKB-KW"/>
</dbReference>
<dbReference type="Pfam" id="PF00158">
    <property type="entry name" value="Sigma54_activat"/>
    <property type="match status" value="1"/>
</dbReference>
<reference evidence="8" key="1">
    <citation type="submission" date="2022-12" db="EMBL/GenBank/DDBJ databases">
        <title>Reference genome sequencing for broad-spectrum identification of bacterial and archaeal isolates by mass spectrometry.</title>
        <authorList>
            <person name="Sekiguchi Y."/>
            <person name="Tourlousse D.M."/>
        </authorList>
    </citation>
    <scope>NUCLEOTIDE SEQUENCE</scope>
    <source>
        <strain evidence="8">ASRB1</strain>
    </source>
</reference>
<dbReference type="SUPFAM" id="SSF52540">
    <property type="entry name" value="P-loop containing nucleoside triphosphate hydrolases"/>
    <property type="match status" value="1"/>
</dbReference>
<evidence type="ECO:0000256" key="4">
    <source>
        <dbReference type="ARBA" id="ARBA00023125"/>
    </source>
</evidence>
<dbReference type="GO" id="GO:0006355">
    <property type="term" value="P:regulation of DNA-templated transcription"/>
    <property type="evidence" value="ECO:0007669"/>
    <property type="project" value="InterPro"/>
</dbReference>
<dbReference type="RefSeq" id="WP_281792065.1">
    <property type="nucleotide sequence ID" value="NZ_BSDR01000001.1"/>
</dbReference>
<evidence type="ECO:0000256" key="3">
    <source>
        <dbReference type="ARBA" id="ARBA00023015"/>
    </source>
</evidence>
<keyword evidence="2" id="KW-0067">ATP-binding</keyword>
<protein>
    <submittedName>
        <fullName evidence="8">ATPase AAA</fullName>
    </submittedName>
</protein>
<dbReference type="Gene3D" id="1.10.10.60">
    <property type="entry name" value="Homeodomain-like"/>
    <property type="match status" value="1"/>
</dbReference>
<dbReference type="CDD" id="cd00009">
    <property type="entry name" value="AAA"/>
    <property type="match status" value="1"/>
</dbReference>
<dbReference type="Pfam" id="PF02954">
    <property type="entry name" value="HTH_8"/>
    <property type="match status" value="1"/>
</dbReference>
<keyword evidence="4" id="KW-0238">DNA-binding</keyword>
<dbReference type="PROSITE" id="PS00688">
    <property type="entry name" value="SIGMA54_INTERACT_3"/>
    <property type="match status" value="1"/>
</dbReference>
<evidence type="ECO:0000256" key="1">
    <source>
        <dbReference type="ARBA" id="ARBA00022741"/>
    </source>
</evidence>
<accession>A0A9W6CWA9</accession>
<evidence type="ECO:0000313" key="8">
    <source>
        <dbReference type="EMBL" id="GLI33046.1"/>
    </source>
</evidence>
<sequence length="515" mass="57737">MELDRNAFFRQAALRICGSLDIDKALLSFMDYIRLFIPVSVVTLSMFDPSTGILSNLANVDQAGKKKTLPPLPLSRSAIQELESALKAGAASLSYWNGQSELVKILRPDFDLSNRSVLAVDLALEGKRLGFLALYADGNTGFTQEHMELVSLLREPFSIAMSNALRYEELVKLKEIVDAENRELSRELRRYSSSEIVGADFGLKDVMEMVRQVAPLSSPVILLGETGTGKELIANAIHYTSSRRSGPLIKINCGAIPDSLVDSELFGHERGAFTGAITQKKGRFERADTGTIFLDEVGELPSQVQLRLLRVLQEKEIERVGGTRPIPVDVRVIAATHRDMAELVRTGVFREDLWFRLNVFPITLPPLRQRREDIPALVHHFLEKKSKDLKIYPPPTVSIEEVERLKAYHWPGNIRELENLIERELIHTRGKRRGERLTFEPLEVLENSKASSLEPEREDNLLTLDEAMSRQIRQALQRCNGKVSGPGGAARLLGINPNTLRSRMRKLGISLKISC</sequence>
<dbReference type="InterPro" id="IPR058031">
    <property type="entry name" value="AAA_lid_NorR"/>
</dbReference>
<dbReference type="Gene3D" id="1.10.8.60">
    <property type="match status" value="1"/>
</dbReference>
<dbReference type="FunFam" id="3.40.50.300:FF:000006">
    <property type="entry name" value="DNA-binding transcriptional regulator NtrC"/>
    <property type="match status" value="1"/>
</dbReference>
<keyword evidence="3" id="KW-0805">Transcription regulation</keyword>
<dbReference type="AlphaFoldDB" id="A0A9W6CWA9"/>
<dbReference type="InterPro" id="IPR025943">
    <property type="entry name" value="Sigma_54_int_dom_ATP-bd_2"/>
</dbReference>
<keyword evidence="1" id="KW-0547">Nucleotide-binding</keyword>
<dbReference type="PANTHER" id="PTHR32071">
    <property type="entry name" value="TRANSCRIPTIONAL REGULATORY PROTEIN"/>
    <property type="match status" value="1"/>
</dbReference>
<dbReference type="InterPro" id="IPR025944">
    <property type="entry name" value="Sigma_54_int_dom_CS"/>
</dbReference>
<evidence type="ECO:0000256" key="2">
    <source>
        <dbReference type="ARBA" id="ARBA00022840"/>
    </source>
</evidence>
<dbReference type="PROSITE" id="PS00675">
    <property type="entry name" value="SIGMA54_INTERACT_1"/>
    <property type="match status" value="1"/>
</dbReference>
<dbReference type="InterPro" id="IPR002078">
    <property type="entry name" value="Sigma_54_int"/>
</dbReference>
<dbReference type="SMART" id="SM00382">
    <property type="entry name" value="AAA"/>
    <property type="match status" value="1"/>
</dbReference>
<dbReference type="InterPro" id="IPR009057">
    <property type="entry name" value="Homeodomain-like_sf"/>
</dbReference>
<dbReference type="Gene3D" id="3.30.450.40">
    <property type="match status" value="1"/>
</dbReference>
<dbReference type="PROSITE" id="PS00676">
    <property type="entry name" value="SIGMA54_INTERACT_2"/>
    <property type="match status" value="1"/>
</dbReference>
<evidence type="ECO:0000256" key="5">
    <source>
        <dbReference type="ARBA" id="ARBA00023159"/>
    </source>
</evidence>
<organism evidence="8 9">
    <name type="scientific">Desulforhabdus amnigena</name>
    <dbReference type="NCBI Taxonomy" id="40218"/>
    <lineage>
        <taxon>Bacteria</taxon>
        <taxon>Pseudomonadati</taxon>
        <taxon>Thermodesulfobacteriota</taxon>
        <taxon>Syntrophobacteria</taxon>
        <taxon>Syntrophobacterales</taxon>
        <taxon>Syntrophobacteraceae</taxon>
        <taxon>Desulforhabdus</taxon>
    </lineage>
</organism>
<dbReference type="Proteomes" id="UP001144372">
    <property type="component" value="Unassembled WGS sequence"/>
</dbReference>
<keyword evidence="6" id="KW-0804">Transcription</keyword>
<dbReference type="EMBL" id="BSDR01000001">
    <property type="protein sequence ID" value="GLI33046.1"/>
    <property type="molecule type" value="Genomic_DNA"/>
</dbReference>
<comment type="caution">
    <text evidence="8">The sequence shown here is derived from an EMBL/GenBank/DDBJ whole genome shotgun (WGS) entry which is preliminary data.</text>
</comment>
<gene>
    <name evidence="8" type="ORF">DAMNIGENAA_04790</name>
</gene>
<dbReference type="InterPro" id="IPR029016">
    <property type="entry name" value="GAF-like_dom_sf"/>
</dbReference>
<dbReference type="Gene3D" id="3.40.50.300">
    <property type="entry name" value="P-loop containing nucleotide triphosphate hydrolases"/>
    <property type="match status" value="1"/>
</dbReference>
<evidence type="ECO:0000259" key="7">
    <source>
        <dbReference type="PROSITE" id="PS50045"/>
    </source>
</evidence>
<feature type="domain" description="Sigma-54 factor interaction" evidence="7">
    <location>
        <begin position="196"/>
        <end position="426"/>
    </location>
</feature>
<dbReference type="SUPFAM" id="SSF55781">
    <property type="entry name" value="GAF domain-like"/>
    <property type="match status" value="1"/>
</dbReference>
<dbReference type="PANTHER" id="PTHR32071:SF117">
    <property type="entry name" value="PTS-DEPENDENT DIHYDROXYACETONE KINASE OPERON REGULATORY PROTEIN-RELATED"/>
    <property type="match status" value="1"/>
</dbReference>